<dbReference type="PANTHER" id="PTHR12358">
    <property type="entry name" value="SPHINGOSINE KINASE"/>
    <property type="match status" value="1"/>
</dbReference>
<keyword evidence="2" id="KW-0547">Nucleotide-binding</keyword>
<dbReference type="PROSITE" id="PS50146">
    <property type="entry name" value="DAGK"/>
    <property type="match status" value="1"/>
</dbReference>
<dbReference type="Gene3D" id="3.40.50.10330">
    <property type="entry name" value="Probable inorganic polyphosphate/atp-NAD kinase, domain 1"/>
    <property type="match status" value="1"/>
</dbReference>
<evidence type="ECO:0000256" key="1">
    <source>
        <dbReference type="ARBA" id="ARBA00022679"/>
    </source>
</evidence>
<dbReference type="Gene3D" id="2.60.200.40">
    <property type="match status" value="1"/>
</dbReference>
<keyword evidence="7" id="KW-1185">Reference proteome</keyword>
<dbReference type="OrthoDB" id="142078at2"/>
<dbReference type="Pfam" id="PF00781">
    <property type="entry name" value="DAGK_cat"/>
    <property type="match status" value="1"/>
</dbReference>
<dbReference type="InterPro" id="IPR045540">
    <property type="entry name" value="YegS/DAGK_C"/>
</dbReference>
<dbReference type="SMART" id="SM00046">
    <property type="entry name" value="DAGKc"/>
    <property type="match status" value="1"/>
</dbReference>
<gene>
    <name evidence="6" type="ORF">FEM03_20015</name>
</gene>
<dbReference type="InterPro" id="IPR016064">
    <property type="entry name" value="NAD/diacylglycerol_kinase_sf"/>
</dbReference>
<dbReference type="PANTHER" id="PTHR12358:SF106">
    <property type="entry name" value="LIPID KINASE YEGS"/>
    <property type="match status" value="1"/>
</dbReference>
<feature type="domain" description="DAGKc" evidence="5">
    <location>
        <begin position="9"/>
        <end position="141"/>
    </location>
</feature>
<organism evidence="6 7">
    <name type="scientific">Phragmitibacter flavus</name>
    <dbReference type="NCBI Taxonomy" id="2576071"/>
    <lineage>
        <taxon>Bacteria</taxon>
        <taxon>Pseudomonadati</taxon>
        <taxon>Verrucomicrobiota</taxon>
        <taxon>Verrucomicrobiia</taxon>
        <taxon>Verrucomicrobiales</taxon>
        <taxon>Verrucomicrobiaceae</taxon>
        <taxon>Phragmitibacter</taxon>
    </lineage>
</organism>
<evidence type="ECO:0000313" key="6">
    <source>
        <dbReference type="EMBL" id="TLD68949.1"/>
    </source>
</evidence>
<dbReference type="SUPFAM" id="SSF111331">
    <property type="entry name" value="NAD kinase/diacylglycerol kinase-like"/>
    <property type="match status" value="1"/>
</dbReference>
<name>A0A5R8KBL2_9BACT</name>
<evidence type="ECO:0000256" key="2">
    <source>
        <dbReference type="ARBA" id="ARBA00022741"/>
    </source>
</evidence>
<evidence type="ECO:0000259" key="5">
    <source>
        <dbReference type="PROSITE" id="PS50146"/>
    </source>
</evidence>
<evidence type="ECO:0000313" key="7">
    <source>
        <dbReference type="Proteomes" id="UP000306196"/>
    </source>
</evidence>
<accession>A0A5R8KBL2</accession>
<keyword evidence="1" id="KW-0808">Transferase</keyword>
<dbReference type="Proteomes" id="UP000306196">
    <property type="component" value="Unassembled WGS sequence"/>
</dbReference>
<sequence>MVTAVLLVMIGKRVVVILNRESGTMLALGPEVARDLLAEVFQRHGVEAEIQLLKGREIQGALEKARDGNADSVIVGGGDGTVASAATVMAGNDKPLGVLPLGTFNLAARDLGMPLDLEAAAEALITAPLGEADLLEVNGRMYFCVVVLGFYPVMALGQKEYHGNWMVKTFKTGWDVMRLLATYPPLDLVLHDGEKEFRCRTRFAALANNDYEDLMGLIPRRRSLDGGHLTVYVSRHRTRFGYVKSLVAWMMGRWRHDKEMTVFHASQLKISVKRKRRLAVMCDGEIEKLTTPFEVFLRPQALRVLAPRLAEPEAEVEPADEVAEMPEEGQQ</sequence>
<dbReference type="InterPro" id="IPR050187">
    <property type="entry name" value="Lipid_Phosphate_FormReg"/>
</dbReference>
<keyword evidence="3" id="KW-0418">Kinase</keyword>
<dbReference type="GO" id="GO:0004143">
    <property type="term" value="F:ATP-dependent diacylglycerol kinase activity"/>
    <property type="evidence" value="ECO:0007669"/>
    <property type="project" value="TreeGrafter"/>
</dbReference>
<proteinExistence type="predicted"/>
<protein>
    <recommendedName>
        <fullName evidence="5">DAGKc domain-containing protein</fullName>
    </recommendedName>
</protein>
<dbReference type="AlphaFoldDB" id="A0A5R8KBL2"/>
<dbReference type="GO" id="GO:0005886">
    <property type="term" value="C:plasma membrane"/>
    <property type="evidence" value="ECO:0007669"/>
    <property type="project" value="TreeGrafter"/>
</dbReference>
<evidence type="ECO:0000256" key="4">
    <source>
        <dbReference type="ARBA" id="ARBA00022840"/>
    </source>
</evidence>
<dbReference type="EMBL" id="VAUV01000017">
    <property type="protein sequence ID" value="TLD68949.1"/>
    <property type="molecule type" value="Genomic_DNA"/>
</dbReference>
<keyword evidence="4" id="KW-0067">ATP-binding</keyword>
<dbReference type="InterPro" id="IPR001206">
    <property type="entry name" value="Diacylglycerol_kinase_cat_dom"/>
</dbReference>
<dbReference type="Pfam" id="PF19279">
    <property type="entry name" value="YegS_C"/>
    <property type="match status" value="1"/>
</dbReference>
<dbReference type="GO" id="GO:0005524">
    <property type="term" value="F:ATP binding"/>
    <property type="evidence" value="ECO:0007669"/>
    <property type="project" value="UniProtKB-KW"/>
</dbReference>
<reference evidence="6 7" key="1">
    <citation type="submission" date="2019-05" db="EMBL/GenBank/DDBJ databases">
        <title>Verrucobacter flavum gen. nov., sp. nov. a new member of the family Verrucomicrobiaceae.</title>
        <authorList>
            <person name="Szuroczki S."/>
            <person name="Abbaszade G."/>
            <person name="Szabo A."/>
            <person name="Felfoldi T."/>
            <person name="Schumann P."/>
            <person name="Boka K."/>
            <person name="Keki Z."/>
            <person name="Toumi M."/>
            <person name="Toth E."/>
        </authorList>
    </citation>
    <scope>NUCLEOTIDE SEQUENCE [LARGE SCALE GENOMIC DNA]</scope>
    <source>
        <strain evidence="6 7">MG-N-17</strain>
    </source>
</reference>
<evidence type="ECO:0000256" key="3">
    <source>
        <dbReference type="ARBA" id="ARBA00022777"/>
    </source>
</evidence>
<dbReference type="InterPro" id="IPR017438">
    <property type="entry name" value="ATP-NAD_kinase_N"/>
</dbReference>
<comment type="caution">
    <text evidence="6">The sequence shown here is derived from an EMBL/GenBank/DDBJ whole genome shotgun (WGS) entry which is preliminary data.</text>
</comment>